<evidence type="ECO:0000256" key="1">
    <source>
        <dbReference type="SAM" id="MobiDB-lite"/>
    </source>
</evidence>
<organism evidence="2">
    <name type="scientific">Homo sapiens</name>
    <name type="common">Human</name>
    <dbReference type="NCBI Taxonomy" id="9606"/>
    <lineage>
        <taxon>Eukaryota</taxon>
        <taxon>Metazoa</taxon>
        <taxon>Chordata</taxon>
        <taxon>Craniata</taxon>
        <taxon>Vertebrata</taxon>
        <taxon>Euteleostomi</taxon>
        <taxon>Mammalia</taxon>
        <taxon>Eutheria</taxon>
        <taxon>Euarchontoglires</taxon>
        <taxon>Primates</taxon>
        <taxon>Haplorrhini</taxon>
        <taxon>Catarrhini</taxon>
        <taxon>Hominidae</taxon>
        <taxon>Homo</taxon>
    </lineage>
</organism>
<feature type="region of interest" description="Disordered" evidence="1">
    <location>
        <begin position="1"/>
        <end position="20"/>
    </location>
</feature>
<dbReference type="AlphaFoldDB" id="Q9NWT7"/>
<name>Q9NWT7_HUMAN</name>
<proteinExistence type="evidence at transcript level"/>
<feature type="compositionally biased region" description="Basic and acidic residues" evidence="1">
    <location>
        <begin position="50"/>
        <end position="61"/>
    </location>
</feature>
<sequence>MTSERGGGRRVASCSDPATEAGSVQRSLWFRFPGPQNGTQHRFCSRSRSGRMEGAKGKECTAGHSWPAPALWCLLPVTSEGRWTEPPSGLVLFPATERAGWHPTPGEQYLVPHPLLPTTSKAKLGPIASTAWFSPSPLPRSGELDK</sequence>
<dbReference type="EMBL" id="AK000619">
    <property type="protein sequence ID" value="BAA91290.1"/>
    <property type="molecule type" value="mRNA"/>
</dbReference>
<reference evidence="2" key="1">
    <citation type="submission" date="2000-02" db="EMBL/GenBank/DDBJ databases">
        <title>NEDO human cDNA sequencing project.</title>
        <authorList>
            <person name="Watanabe K."/>
            <person name="Kumagai A."/>
            <person name="Itakura S."/>
            <person name="Yamazaki M."/>
            <person name="Tashiro H."/>
            <person name="Ota T."/>
            <person name="Suzuki Y."/>
            <person name="Obayashi M."/>
            <person name="Nishi T."/>
            <person name="Shibahara T."/>
            <person name="Tanaka T."/>
            <person name="Nakamura Y."/>
            <person name="Isogai T."/>
            <person name="Sugano S."/>
        </authorList>
    </citation>
    <scope>NUCLEOTIDE SEQUENCE</scope>
</reference>
<accession>Q9NWT7</accession>
<feature type="region of interest" description="Disordered" evidence="1">
    <location>
        <begin position="38"/>
        <end position="61"/>
    </location>
</feature>
<protein>
    <submittedName>
        <fullName evidence="2">cDNA FLJ20612 fis, clone KAT05509</fullName>
    </submittedName>
</protein>
<evidence type="ECO:0000313" key="2">
    <source>
        <dbReference type="EMBL" id="BAA91290.1"/>
    </source>
</evidence>